<gene>
    <name evidence="4" type="ORF">C1877_08910</name>
</gene>
<dbReference type="PANTHER" id="PTHR43479:SF11">
    <property type="entry name" value="ACREF_ENVCD OPERON REPRESSOR-RELATED"/>
    <property type="match status" value="1"/>
</dbReference>
<dbReference type="PROSITE" id="PS50977">
    <property type="entry name" value="HTH_TETR_2"/>
    <property type="match status" value="1"/>
</dbReference>
<evidence type="ECO:0000256" key="2">
    <source>
        <dbReference type="PROSITE-ProRule" id="PRU00335"/>
    </source>
</evidence>
<dbReference type="InterPro" id="IPR001647">
    <property type="entry name" value="HTH_TetR"/>
</dbReference>
<feature type="domain" description="HTH tetR-type" evidence="3">
    <location>
        <begin position="9"/>
        <end position="69"/>
    </location>
</feature>
<dbReference type="InterPro" id="IPR039532">
    <property type="entry name" value="TetR_C_Firmicutes"/>
</dbReference>
<dbReference type="SUPFAM" id="SSF46689">
    <property type="entry name" value="Homeodomain-like"/>
    <property type="match status" value="1"/>
</dbReference>
<dbReference type="Pfam" id="PF14278">
    <property type="entry name" value="TetR_C_8"/>
    <property type="match status" value="1"/>
</dbReference>
<protein>
    <submittedName>
        <fullName evidence="4">TetR/AcrR family transcriptional regulator</fullName>
    </submittedName>
</protein>
<dbReference type="PANTHER" id="PTHR43479">
    <property type="entry name" value="ACREF/ENVCD OPERON REPRESSOR-RELATED"/>
    <property type="match status" value="1"/>
</dbReference>
<reference evidence="4 5" key="1">
    <citation type="journal article" date="2018" name="Elife">
        <title>Discovery and characterization of a prevalent human gut bacterial enzyme sufficient for the inactivation of a family of plant toxins.</title>
        <authorList>
            <person name="Koppel N."/>
            <person name="Bisanz J.E."/>
            <person name="Pandelia M.E."/>
            <person name="Turnbaugh P.J."/>
            <person name="Balskus E.P."/>
        </authorList>
    </citation>
    <scope>NUCLEOTIDE SEQUENCE [LARGE SCALE GENOMIC DNA]</scope>
    <source>
        <strain evidence="4 5">3C</strain>
    </source>
</reference>
<dbReference type="EMBL" id="PPTS01000005">
    <property type="protein sequence ID" value="RDB64834.1"/>
    <property type="molecule type" value="Genomic_DNA"/>
</dbReference>
<feature type="DNA-binding region" description="H-T-H motif" evidence="2">
    <location>
        <begin position="32"/>
        <end position="51"/>
    </location>
</feature>
<name>A0A369M0A4_9ACTN</name>
<dbReference type="InterPro" id="IPR050624">
    <property type="entry name" value="HTH-type_Tx_Regulator"/>
</dbReference>
<comment type="caution">
    <text evidence="4">The sequence shown here is derived from an EMBL/GenBank/DDBJ whole genome shotgun (WGS) entry which is preliminary data.</text>
</comment>
<accession>A0A369M0A4</accession>
<dbReference type="AlphaFoldDB" id="A0A369M0A4"/>
<dbReference type="Gene3D" id="1.10.357.10">
    <property type="entry name" value="Tetracycline Repressor, domain 2"/>
    <property type="match status" value="1"/>
</dbReference>
<dbReference type="Pfam" id="PF00440">
    <property type="entry name" value="TetR_N"/>
    <property type="match status" value="1"/>
</dbReference>
<evidence type="ECO:0000313" key="5">
    <source>
        <dbReference type="Proteomes" id="UP000254000"/>
    </source>
</evidence>
<evidence type="ECO:0000259" key="3">
    <source>
        <dbReference type="PROSITE" id="PS50977"/>
    </source>
</evidence>
<sequence>MDKRKVANQQVKDRLLAALVEFAGRKDWSKVTVTELVEAAGVARASFYRNFASVEELVDYGIRQVTERYHAGKPEGREGFRDRALVEYKFRFYQENAPLVLAFHRAKAATSLLDLITDCEIACWGDMPLSSPDRYEVYFYAGAFYNVLLCWLESGTRESPEAMADAFMRLADGVAGD</sequence>
<dbReference type="GO" id="GO:0003677">
    <property type="term" value="F:DNA binding"/>
    <property type="evidence" value="ECO:0007669"/>
    <property type="project" value="UniProtKB-UniRule"/>
</dbReference>
<dbReference type="OrthoDB" id="3235020at2"/>
<dbReference type="RefSeq" id="WP_015539022.1">
    <property type="nucleotide sequence ID" value="NZ_CABMMS010000005.1"/>
</dbReference>
<keyword evidence="5" id="KW-1185">Reference proteome</keyword>
<organism evidence="4 5">
    <name type="scientific">Gordonibacter pamelaeae</name>
    <dbReference type="NCBI Taxonomy" id="471189"/>
    <lineage>
        <taxon>Bacteria</taxon>
        <taxon>Bacillati</taxon>
        <taxon>Actinomycetota</taxon>
        <taxon>Coriobacteriia</taxon>
        <taxon>Eggerthellales</taxon>
        <taxon>Eggerthellaceae</taxon>
        <taxon>Gordonibacter</taxon>
    </lineage>
</organism>
<dbReference type="InterPro" id="IPR009057">
    <property type="entry name" value="Homeodomain-like_sf"/>
</dbReference>
<proteinExistence type="predicted"/>
<evidence type="ECO:0000313" key="4">
    <source>
        <dbReference type="EMBL" id="RDB64834.1"/>
    </source>
</evidence>
<keyword evidence="1 2" id="KW-0238">DNA-binding</keyword>
<evidence type="ECO:0000256" key="1">
    <source>
        <dbReference type="ARBA" id="ARBA00023125"/>
    </source>
</evidence>
<dbReference type="Proteomes" id="UP000254000">
    <property type="component" value="Unassembled WGS sequence"/>
</dbReference>
<dbReference type="GeneID" id="78359806"/>